<comment type="caution">
    <text evidence="2">The sequence shown here is derived from an EMBL/GenBank/DDBJ whole genome shotgun (WGS) entry which is preliminary data.</text>
</comment>
<accession>A0ABX0GS66</accession>
<name>A0ABX0GS66_9ACTN</name>
<proteinExistence type="predicted"/>
<reference evidence="2 3" key="1">
    <citation type="submission" date="2020-03" db="EMBL/GenBank/DDBJ databases">
        <title>Two novel Motilibacter sp.</title>
        <authorList>
            <person name="Liu S."/>
        </authorList>
    </citation>
    <scope>NUCLEOTIDE SEQUENCE [LARGE SCALE GENOMIC DNA]</scope>
    <source>
        <strain evidence="2 3">E257</strain>
    </source>
</reference>
<dbReference type="RefSeq" id="WP_166278113.1">
    <property type="nucleotide sequence ID" value="NZ_JAANNP010000001.1"/>
</dbReference>
<gene>
    <name evidence="2" type="ORF">G9H71_03990</name>
</gene>
<protein>
    <submittedName>
        <fullName evidence="2">Uncharacterized protein</fullName>
    </submittedName>
</protein>
<evidence type="ECO:0000313" key="2">
    <source>
        <dbReference type="EMBL" id="NHC12936.1"/>
    </source>
</evidence>
<sequence length="130" mass="14034">MLDGFEDPIAVPQEGMTVWRVYGEAQDGIGGLQRGSLPSGMSWTPKDPSLSSGFRVDAGLPDENPGRFLIEGRLVDPGAVTEVRPALPLDGNPGGWPEYHIEGAGDAVDTVRIEGVNEPWTRRPGDWLPR</sequence>
<organism evidence="2 3">
    <name type="scientific">Motilibacter deserti</name>
    <dbReference type="NCBI Taxonomy" id="2714956"/>
    <lineage>
        <taxon>Bacteria</taxon>
        <taxon>Bacillati</taxon>
        <taxon>Actinomycetota</taxon>
        <taxon>Actinomycetes</taxon>
        <taxon>Motilibacterales</taxon>
        <taxon>Motilibacteraceae</taxon>
        <taxon>Motilibacter</taxon>
    </lineage>
</organism>
<feature type="region of interest" description="Disordered" evidence="1">
    <location>
        <begin position="32"/>
        <end position="58"/>
    </location>
</feature>
<dbReference type="Proteomes" id="UP000800981">
    <property type="component" value="Unassembled WGS sequence"/>
</dbReference>
<evidence type="ECO:0000256" key="1">
    <source>
        <dbReference type="SAM" id="MobiDB-lite"/>
    </source>
</evidence>
<dbReference type="EMBL" id="JAANNP010000001">
    <property type="protein sequence ID" value="NHC12936.1"/>
    <property type="molecule type" value="Genomic_DNA"/>
</dbReference>
<keyword evidence="3" id="KW-1185">Reference proteome</keyword>
<evidence type="ECO:0000313" key="3">
    <source>
        <dbReference type="Proteomes" id="UP000800981"/>
    </source>
</evidence>